<evidence type="ECO:0000313" key="8">
    <source>
        <dbReference type="EnsemblMetazoa" id="XP_014240113.1"/>
    </source>
</evidence>
<feature type="transmembrane region" description="Helical" evidence="7">
    <location>
        <begin position="55"/>
        <end position="78"/>
    </location>
</feature>
<dbReference type="PANTHER" id="PTHR19282">
    <property type="entry name" value="TETRASPANIN"/>
    <property type="match status" value="1"/>
</dbReference>
<evidence type="ECO:0000256" key="6">
    <source>
        <dbReference type="PIRSR" id="PIRSR002419-1"/>
    </source>
</evidence>
<keyword evidence="3 7" id="KW-0812">Transmembrane</keyword>
<feature type="disulfide bond" evidence="6">
    <location>
        <begin position="149"/>
        <end position="188"/>
    </location>
</feature>
<dbReference type="SUPFAM" id="SSF48652">
    <property type="entry name" value="Tetraspanin"/>
    <property type="match status" value="1"/>
</dbReference>
<comment type="subcellular location">
    <subcellularLocation>
        <location evidence="1 7">Membrane</location>
        <topology evidence="1 7">Multi-pass membrane protein</topology>
    </subcellularLocation>
</comment>
<evidence type="ECO:0000256" key="4">
    <source>
        <dbReference type="ARBA" id="ARBA00022989"/>
    </source>
</evidence>
<dbReference type="PIRSF" id="PIRSF002419">
    <property type="entry name" value="Tetraspanin"/>
    <property type="match status" value="1"/>
</dbReference>
<dbReference type="OrthoDB" id="10051815at2759"/>
<feature type="transmembrane region" description="Helical" evidence="7">
    <location>
        <begin position="202"/>
        <end position="225"/>
    </location>
</feature>
<dbReference type="PRINTS" id="PR00259">
    <property type="entry name" value="TMFOUR"/>
</dbReference>
<feature type="disulfide bond" evidence="6">
    <location>
        <begin position="150"/>
        <end position="170"/>
    </location>
</feature>
<dbReference type="OMA" id="YNMKSIR"/>
<dbReference type="InterPro" id="IPR000301">
    <property type="entry name" value="Tetraspanin_animals"/>
</dbReference>
<evidence type="ECO:0000256" key="2">
    <source>
        <dbReference type="ARBA" id="ARBA00006840"/>
    </source>
</evidence>
<organism evidence="8 9">
    <name type="scientific">Cimex lectularius</name>
    <name type="common">Bed bug</name>
    <name type="synonym">Acanthia lectularia</name>
    <dbReference type="NCBI Taxonomy" id="79782"/>
    <lineage>
        <taxon>Eukaryota</taxon>
        <taxon>Metazoa</taxon>
        <taxon>Ecdysozoa</taxon>
        <taxon>Arthropoda</taxon>
        <taxon>Hexapoda</taxon>
        <taxon>Insecta</taxon>
        <taxon>Pterygota</taxon>
        <taxon>Neoptera</taxon>
        <taxon>Paraneoptera</taxon>
        <taxon>Hemiptera</taxon>
        <taxon>Heteroptera</taxon>
        <taxon>Panheteroptera</taxon>
        <taxon>Cimicomorpha</taxon>
        <taxon>Cimicidae</taxon>
        <taxon>Cimex</taxon>
    </lineage>
</organism>
<dbReference type="PANTHER" id="PTHR19282:SF456">
    <property type="entry name" value="CD63 MOLECULE"/>
    <property type="match status" value="1"/>
</dbReference>
<sequence length="268" mass="30719">MWLLRYISYKMQYIKYCLILFTCLFILSGLSFIILGASINAIYSDYSYFLHMKYFSPSVLLTSIGFAIFVVAFLGMFGAIKESPLFILIFGFSLGIIFILQVSAGLTNNFLMKDVEKELNFSINKTMHLYPTNNKSAINMDILQQSFQCCGLKAPADWYTIDNGTLPKSCCLEFLNESKCLYPFDRGCLPILTSITHYSGKIFNLITYVLSVMHLAGMFFAFYLGSVMKEQKRAREARKWLIRDQILNYSNDYDFKIKGSNSLPPYSP</sequence>
<evidence type="ECO:0000256" key="7">
    <source>
        <dbReference type="RuleBase" id="RU361218"/>
    </source>
</evidence>
<dbReference type="Gene3D" id="1.10.1450.10">
    <property type="entry name" value="Tetraspanin"/>
    <property type="match status" value="1"/>
</dbReference>
<keyword evidence="5 7" id="KW-0472">Membrane</keyword>
<evidence type="ECO:0000256" key="5">
    <source>
        <dbReference type="ARBA" id="ARBA00023136"/>
    </source>
</evidence>
<proteinExistence type="inferred from homology"/>
<dbReference type="AlphaFoldDB" id="A0A8I6TCV1"/>
<dbReference type="GeneID" id="106661327"/>
<dbReference type="Pfam" id="PF00335">
    <property type="entry name" value="Tetraspanin"/>
    <property type="match status" value="1"/>
</dbReference>
<keyword evidence="4 7" id="KW-1133">Transmembrane helix</keyword>
<protein>
    <recommendedName>
        <fullName evidence="7">Tetraspanin</fullName>
    </recommendedName>
</protein>
<dbReference type="RefSeq" id="XP_014240113.1">
    <property type="nucleotide sequence ID" value="XM_014384627.2"/>
</dbReference>
<dbReference type="CDD" id="cd03127">
    <property type="entry name" value="tetraspanin_LEL"/>
    <property type="match status" value="1"/>
</dbReference>
<keyword evidence="9" id="KW-1185">Reference proteome</keyword>
<dbReference type="GO" id="GO:0005886">
    <property type="term" value="C:plasma membrane"/>
    <property type="evidence" value="ECO:0007669"/>
    <property type="project" value="TreeGrafter"/>
</dbReference>
<name>A0A8I6TCV1_CIMLE</name>
<dbReference type="EnsemblMetazoa" id="XM_014384627.2">
    <property type="protein sequence ID" value="XP_014240113.1"/>
    <property type="gene ID" value="LOC106661327"/>
</dbReference>
<dbReference type="KEGG" id="clec:106661327"/>
<comment type="similarity">
    <text evidence="2 7">Belongs to the tetraspanin (TM4SF) family.</text>
</comment>
<dbReference type="InterPro" id="IPR008952">
    <property type="entry name" value="Tetraspanin_EC2_sf"/>
</dbReference>
<keyword evidence="6" id="KW-1015">Disulfide bond</keyword>
<reference evidence="8" key="1">
    <citation type="submission" date="2022-01" db="UniProtKB">
        <authorList>
            <consortium name="EnsemblMetazoa"/>
        </authorList>
    </citation>
    <scope>IDENTIFICATION</scope>
</reference>
<accession>A0A8I6TCV1</accession>
<feature type="transmembrane region" description="Helical" evidence="7">
    <location>
        <begin position="16"/>
        <end position="43"/>
    </location>
</feature>
<evidence type="ECO:0000256" key="3">
    <source>
        <dbReference type="ARBA" id="ARBA00022692"/>
    </source>
</evidence>
<evidence type="ECO:0000313" key="9">
    <source>
        <dbReference type="Proteomes" id="UP000494040"/>
    </source>
</evidence>
<dbReference type="Proteomes" id="UP000494040">
    <property type="component" value="Unassembled WGS sequence"/>
</dbReference>
<feature type="transmembrane region" description="Helical" evidence="7">
    <location>
        <begin position="85"/>
        <end position="104"/>
    </location>
</feature>
<dbReference type="InterPro" id="IPR018499">
    <property type="entry name" value="Tetraspanin/Peripherin"/>
</dbReference>
<evidence type="ECO:0000256" key="1">
    <source>
        <dbReference type="ARBA" id="ARBA00004141"/>
    </source>
</evidence>